<dbReference type="VEuPathDB" id="FungiDB:FOZG_11971"/>
<protein>
    <submittedName>
        <fullName evidence="2">Uncharacterized protein</fullName>
    </submittedName>
</protein>
<feature type="chain" id="PRO_5004923061" evidence="1">
    <location>
        <begin position="19"/>
        <end position="67"/>
    </location>
</feature>
<sequence length="67" mass="7189">MVALKTALALLFISAASAIPTSAQWPKYDINGQLRDLALDKRAPAICQPDDKDIMALRSNKADGSAF</sequence>
<dbReference type="EMBL" id="JH717903">
    <property type="protein sequence ID" value="EWZ36232.1"/>
    <property type="molecule type" value="Genomic_DNA"/>
</dbReference>
<reference evidence="2" key="2">
    <citation type="submission" date="2012-06" db="EMBL/GenBank/DDBJ databases">
        <title>Annotation of the Genome Sequence of Fusarium oxysporum Fo47.</title>
        <authorList>
            <consortium name="The Broad Institute Genomics Platform"/>
            <person name="Ma L.-J."/>
            <person name="Corby-Kistler H."/>
            <person name="Broz K."/>
            <person name="Gale L.R."/>
            <person name="Jonkers W."/>
            <person name="O'Donnell K."/>
            <person name="Ploetz R."/>
            <person name="Steinberg C."/>
            <person name="Schwartz D.C."/>
            <person name="VanEtten H."/>
            <person name="Zhou S."/>
            <person name="Young S.K."/>
            <person name="Zeng Q."/>
            <person name="Gargeya S."/>
            <person name="Fitzgerald M."/>
            <person name="Abouelleil A."/>
            <person name="Alvarado L."/>
            <person name="Chapman S.B."/>
            <person name="Gainer-Dewar J."/>
            <person name="Goldberg J."/>
            <person name="Griggs A."/>
            <person name="Gujja S."/>
            <person name="Hansen M."/>
            <person name="Howarth C."/>
            <person name="Imamovic A."/>
            <person name="Ireland A."/>
            <person name="Larimer J."/>
            <person name="McCowan C."/>
            <person name="Murphy C."/>
            <person name="Pearson M."/>
            <person name="Poon T.W."/>
            <person name="Priest M."/>
            <person name="Roberts A."/>
            <person name="Saif S."/>
            <person name="Shea T."/>
            <person name="Sykes S."/>
            <person name="Wortman J."/>
            <person name="Nusbaum C."/>
            <person name="Birren B."/>
        </authorList>
    </citation>
    <scope>NUCLEOTIDE SEQUENCE</scope>
    <source>
        <strain evidence="2">Fo47</strain>
    </source>
</reference>
<accession>W9JVX6</accession>
<reference evidence="2" key="1">
    <citation type="submission" date="2011-06" db="EMBL/GenBank/DDBJ databases">
        <title>The Genome Sequence of Fusarium oxysporum Fo47.</title>
        <authorList>
            <consortium name="The Broad Institute Genome Sequencing Platform"/>
            <person name="Ma L.-J."/>
            <person name="Gale L.R."/>
            <person name="Schwartz D.C."/>
            <person name="Zhou S."/>
            <person name="Corby-Kistler H."/>
            <person name="Young S.K."/>
            <person name="Zeng Q."/>
            <person name="Gargeya S."/>
            <person name="Fitzgerald M."/>
            <person name="Haas B."/>
            <person name="Abouelleil A."/>
            <person name="Alvarado L."/>
            <person name="Arachchi H.M."/>
            <person name="Berlin A."/>
            <person name="Brown A."/>
            <person name="Chapman S.B."/>
            <person name="Chen Z."/>
            <person name="Dunbar C."/>
            <person name="Freedman E."/>
            <person name="Gearin G."/>
            <person name="Gellesch M."/>
            <person name="Goldberg J."/>
            <person name="Griggs A."/>
            <person name="Gujja S."/>
            <person name="Heiman D."/>
            <person name="Howarth C."/>
            <person name="Larson L."/>
            <person name="Lui A."/>
            <person name="MacDonald P.J.P."/>
            <person name="Mehta T."/>
            <person name="Montmayeur A."/>
            <person name="Murphy C."/>
            <person name="Neiman D."/>
            <person name="Pearson M."/>
            <person name="Priest M."/>
            <person name="Roberts A."/>
            <person name="Saif S."/>
            <person name="Shea T."/>
            <person name="Shenoy N."/>
            <person name="Sisk P."/>
            <person name="Stolte C."/>
            <person name="Sykes S."/>
            <person name="Wortman J."/>
            <person name="Nusbaum C."/>
            <person name="Birren B."/>
        </authorList>
    </citation>
    <scope>NUCLEOTIDE SEQUENCE [LARGE SCALE GENOMIC DNA]</scope>
    <source>
        <strain evidence="2">Fo47</strain>
    </source>
</reference>
<gene>
    <name evidence="2" type="ORF">FOZG_11971</name>
</gene>
<proteinExistence type="predicted"/>
<dbReference type="Proteomes" id="UP000030766">
    <property type="component" value="Unassembled WGS sequence"/>
</dbReference>
<evidence type="ECO:0000313" key="2">
    <source>
        <dbReference type="EMBL" id="EWZ36232.1"/>
    </source>
</evidence>
<dbReference type="AlphaFoldDB" id="W9JVX6"/>
<keyword evidence="1" id="KW-0732">Signal</keyword>
<feature type="signal peptide" evidence="1">
    <location>
        <begin position="1"/>
        <end position="18"/>
    </location>
</feature>
<evidence type="ECO:0000256" key="1">
    <source>
        <dbReference type="SAM" id="SignalP"/>
    </source>
</evidence>
<name>W9JVX6_FUSOX</name>
<organism evidence="2">
    <name type="scientific">Fusarium oxysporum Fo47</name>
    <dbReference type="NCBI Taxonomy" id="660027"/>
    <lineage>
        <taxon>Eukaryota</taxon>
        <taxon>Fungi</taxon>
        <taxon>Dikarya</taxon>
        <taxon>Ascomycota</taxon>
        <taxon>Pezizomycotina</taxon>
        <taxon>Sordariomycetes</taxon>
        <taxon>Hypocreomycetidae</taxon>
        <taxon>Hypocreales</taxon>
        <taxon>Nectriaceae</taxon>
        <taxon>Fusarium</taxon>
        <taxon>Fusarium oxysporum species complex</taxon>
    </lineage>
</organism>
<dbReference type="HOGENOM" id="CLU_2740058_0_0_1"/>